<evidence type="ECO:0000256" key="1">
    <source>
        <dbReference type="ARBA" id="ARBA00022630"/>
    </source>
</evidence>
<dbReference type="RefSeq" id="WP_038455329.1">
    <property type="nucleotide sequence ID" value="NZ_CP009043.1"/>
</dbReference>
<dbReference type="InterPro" id="IPR050627">
    <property type="entry name" value="Nitroreductase/BluB"/>
</dbReference>
<protein>
    <submittedName>
        <fullName evidence="5">Nitroreductase</fullName>
    </submittedName>
</protein>
<dbReference type="AlphaFoldDB" id="A0A076FI16"/>
<dbReference type="SUPFAM" id="SSF55469">
    <property type="entry name" value="FMN-dependent nitroreductase-like"/>
    <property type="match status" value="1"/>
</dbReference>
<dbReference type="EMBL" id="CP009043">
    <property type="protein sequence ID" value="AII15449.1"/>
    <property type="molecule type" value="Genomic_DNA"/>
</dbReference>
<dbReference type="KEGG" id="caj:CIG1485E_1633"/>
<dbReference type="Pfam" id="PF00881">
    <property type="entry name" value="Nitroreductase"/>
    <property type="match status" value="1"/>
</dbReference>
<dbReference type="OrthoDB" id="9809288at2"/>
<dbReference type="STRING" id="1244531.CIG2463D_1828"/>
<dbReference type="eggNOG" id="COG0778">
    <property type="taxonomic scope" value="Bacteria"/>
</dbReference>
<dbReference type="Gene3D" id="3.40.109.10">
    <property type="entry name" value="NADH Oxidase"/>
    <property type="match status" value="1"/>
</dbReference>
<dbReference type="InterPro" id="IPR000415">
    <property type="entry name" value="Nitroreductase-like"/>
</dbReference>
<organism evidence="5 6">
    <name type="scientific">Campylobacter iguaniorum</name>
    <dbReference type="NCBI Taxonomy" id="1244531"/>
    <lineage>
        <taxon>Bacteria</taxon>
        <taxon>Pseudomonadati</taxon>
        <taxon>Campylobacterota</taxon>
        <taxon>Epsilonproteobacteria</taxon>
        <taxon>Campylobacterales</taxon>
        <taxon>Campylobacteraceae</taxon>
        <taxon>Campylobacter</taxon>
    </lineage>
</organism>
<sequence>MEFYEVLENRRTVRDFSDKEVPDEVLSKILGAGLKAPSNDHLRQLEFVVVRGYENIIKILAPIEGNIASFTKSNVSDLAEVMDKDEYAMFVDAMPKQQRMLMQSNCLVLPFFRQIGSPLLKPKNLSSLNYFASAWASIENIMLGATAEGLACALHIPIMDESEHVKQVVGAPADYELACFLAIGYKSDKAPNLKQKEIKIADKIHKNKW</sequence>
<reference evidence="6" key="1">
    <citation type="journal article" date="2014" name="Genome Announc.">
        <title>Complete Genome Sequence of Campylobacter iguaniorum Strain 1485ET, Isolated from a Bearded Dragon (Pogona vitticeps).</title>
        <authorList>
            <person name="Gilbert M.J."/>
            <person name="Miller W.G."/>
            <person name="Yee E."/>
            <person name="Kik M."/>
            <person name="Wagenaar J.A."/>
            <person name="Duim B."/>
        </authorList>
    </citation>
    <scope>NUCLEOTIDE SEQUENCE [LARGE SCALE GENOMIC DNA]</scope>
    <source>
        <strain evidence="6">1485E</strain>
    </source>
</reference>
<dbReference type="PANTHER" id="PTHR23026">
    <property type="entry name" value="NADPH NITROREDUCTASE"/>
    <property type="match status" value="1"/>
</dbReference>
<feature type="domain" description="Nitroreductase" evidence="4">
    <location>
        <begin position="8"/>
        <end position="185"/>
    </location>
</feature>
<evidence type="ECO:0000313" key="6">
    <source>
        <dbReference type="Proteomes" id="UP000028486"/>
    </source>
</evidence>
<name>A0A076FI16_9BACT</name>
<keyword evidence="3" id="KW-0560">Oxidoreductase</keyword>
<dbReference type="Proteomes" id="UP000028486">
    <property type="component" value="Chromosome"/>
</dbReference>
<keyword evidence="6" id="KW-1185">Reference proteome</keyword>
<dbReference type="HOGENOM" id="CLU_070764_7_2_7"/>
<evidence type="ECO:0000259" key="4">
    <source>
        <dbReference type="Pfam" id="PF00881"/>
    </source>
</evidence>
<dbReference type="InterPro" id="IPR029479">
    <property type="entry name" value="Nitroreductase"/>
</dbReference>
<gene>
    <name evidence="5" type="ORF">CIG1485E_1633</name>
</gene>
<evidence type="ECO:0000313" key="5">
    <source>
        <dbReference type="EMBL" id="AII15449.1"/>
    </source>
</evidence>
<dbReference type="PANTHER" id="PTHR23026:SF90">
    <property type="entry name" value="IODOTYROSINE DEIODINASE 1"/>
    <property type="match status" value="1"/>
</dbReference>
<dbReference type="GO" id="GO:0016491">
    <property type="term" value="F:oxidoreductase activity"/>
    <property type="evidence" value="ECO:0007669"/>
    <property type="project" value="UniProtKB-KW"/>
</dbReference>
<evidence type="ECO:0000256" key="3">
    <source>
        <dbReference type="ARBA" id="ARBA00023002"/>
    </source>
</evidence>
<dbReference type="CDD" id="cd02062">
    <property type="entry name" value="Nitro_FMN_reductase"/>
    <property type="match status" value="1"/>
</dbReference>
<evidence type="ECO:0000256" key="2">
    <source>
        <dbReference type="ARBA" id="ARBA00022643"/>
    </source>
</evidence>
<keyword evidence="2" id="KW-0288">FMN</keyword>
<keyword evidence="1" id="KW-0285">Flavoprotein</keyword>
<proteinExistence type="predicted"/>
<accession>A0A076FI16</accession>